<evidence type="ECO:0000313" key="6">
    <source>
        <dbReference type="Proteomes" id="UP000366872"/>
    </source>
</evidence>
<keyword evidence="1 3" id="KW-0732">Signal</keyword>
<keyword evidence="6" id="KW-1185">Reference proteome</keyword>
<dbReference type="CDD" id="cd03143">
    <property type="entry name" value="A4_beta-galactosidase_middle_domain"/>
    <property type="match status" value="1"/>
</dbReference>
<dbReference type="PANTHER" id="PTHR43817">
    <property type="entry name" value="GLYCOSYL HYDROLASE"/>
    <property type="match status" value="1"/>
</dbReference>
<dbReference type="InterPro" id="IPR008979">
    <property type="entry name" value="Galactose-bd-like_sf"/>
</dbReference>
<dbReference type="Gene3D" id="2.60.120.260">
    <property type="entry name" value="Galactose-binding domain-like"/>
    <property type="match status" value="1"/>
</dbReference>
<evidence type="ECO:0000313" key="5">
    <source>
        <dbReference type="EMBL" id="VGO13267.1"/>
    </source>
</evidence>
<accession>A0A6C2U065</accession>
<dbReference type="AlphaFoldDB" id="A0A6C2U065"/>
<dbReference type="Proteomes" id="UP000366872">
    <property type="component" value="Unassembled WGS sequence"/>
</dbReference>
<reference evidence="5 6" key="1">
    <citation type="submission" date="2019-04" db="EMBL/GenBank/DDBJ databases">
        <authorList>
            <person name="Van Vliet M D."/>
        </authorList>
    </citation>
    <scope>NUCLEOTIDE SEQUENCE [LARGE SCALE GENOMIC DNA]</scope>
    <source>
        <strain evidence="5 6">F1</strain>
    </source>
</reference>
<proteinExistence type="predicted"/>
<sequence length="1042" mass="117281">MKRFAATVVLMMALAGGALSAEIADLAKLFQNPPDGVKPYVFWYWINGNISREGLAADLEAMHEAGIGGAMIFNIGGHSPAGPVRVMSPEWRELMKFAMLRANELGLKISLYNSPAGWSSSGGPWITPELSMQEVTWSELQLEGGKTFSGQLPQPATKLGYYRDIAVLAFPTPGNECAGVYRPAVRLEGRETDIGALLDSDRNSWQELKAMGKKAVRVELEFAHPVDIRSFSMTPRFYRTIPPGKLFASDDGKKWSEVLSFQADKRKFAQVNDVFPQRHEPYWRIEFSDKVELAEINLGPAYRIPDWTGKAMFDWWGLDKPGQTDAALAPTDREMISREQMIDLTGRMDAQGHLNWTVPAGNWTLLRFGHTSTGMRLMPALEGQGGGLECDKLRPDVLDLHWKNAMQPWIDDEEVGDLFQAVHIDSYERHNQNWTAAMPDWFQERNGYAITPFLPALTGRVVGGLQESERFLWDFRKTVTGLMHEHYFGRMQQLCEKNGKQLSIENYGQHQFNTVTVGGIADVPMCEVWTTHNPDLFLYTSRRWSTKLASSPAHVYGKPIVQCEVNTDIRGDWNSDFEALKRDVDATFCGGVNRMVFHVYVHQPWDDLVPGQTLAVFGTHFERSNTWWGQMPGFTRYISRAQLLLQQGRFMADLLYCSGENVPNAGLELAGPLAPPPGYDYDVCDPYVVMNRLRVEDGDLVLPDGVRYRMLILPDEPYRTPGFAARIKELVAEGAMVVTNTPVVDVVGQMGLTPDFFTDSGQPIHHIHKQIAGQDVYFIANPSEQQLTLNATFRVEGAPELWNPLTGEIRVLPEFQAHSGVTVVPMQFAPKQSFFVVFKKGKTTPTGEHNFYALNPIAALGGGWNVEFHFRDSPSKRVTFQTLQDWCKRPEPELKYFSGTATYSKAFDLPKAVSGKPLYLDLGKVKNVAEVRLNGKELGTIWCAPWRVEISEAIRAKENQLEIDVVNLWPNRMIGDEQLPADCDYKPGGWALLKEWPQWYVENKPRTSGRKTFSTFKAWHKTSPLLESGLIGPVTIQVAESR</sequence>
<feature type="domain" description="Beta-mannosidase-like galactose-binding" evidence="4">
    <location>
        <begin position="900"/>
        <end position="974"/>
    </location>
</feature>
<dbReference type="PANTHER" id="PTHR43817:SF1">
    <property type="entry name" value="HYDROLASE, FAMILY 43, PUTATIVE (AFU_ORTHOLOGUE AFUA_3G01660)-RELATED"/>
    <property type="match status" value="1"/>
</dbReference>
<feature type="chain" id="PRO_5025392086" description="Beta-mannosidase-like galactose-binding domain-containing protein" evidence="3">
    <location>
        <begin position="21"/>
        <end position="1042"/>
    </location>
</feature>
<dbReference type="RefSeq" id="WP_136078853.1">
    <property type="nucleotide sequence ID" value="NZ_CAAHFG010000001.1"/>
</dbReference>
<dbReference type="InterPro" id="IPR054593">
    <property type="entry name" value="Beta-mannosidase-like_N2"/>
</dbReference>
<name>A0A6C2U065_PONDE</name>
<protein>
    <recommendedName>
        <fullName evidence="4">Beta-mannosidase-like galactose-binding domain-containing protein</fullName>
    </recommendedName>
</protein>
<evidence type="ECO:0000259" key="4">
    <source>
        <dbReference type="Pfam" id="PF22666"/>
    </source>
</evidence>
<dbReference type="SUPFAM" id="SSF49785">
    <property type="entry name" value="Galactose-binding domain-like"/>
    <property type="match status" value="1"/>
</dbReference>
<feature type="signal peptide" evidence="3">
    <location>
        <begin position="1"/>
        <end position="20"/>
    </location>
</feature>
<dbReference type="Pfam" id="PF17132">
    <property type="entry name" value="Glyco_hydro_106"/>
    <property type="match status" value="1"/>
</dbReference>
<dbReference type="NCBIfam" id="NF045579">
    <property type="entry name" value="rhamnoside_JR"/>
    <property type="match status" value="1"/>
</dbReference>
<organism evidence="5 6">
    <name type="scientific">Pontiella desulfatans</name>
    <dbReference type="NCBI Taxonomy" id="2750659"/>
    <lineage>
        <taxon>Bacteria</taxon>
        <taxon>Pseudomonadati</taxon>
        <taxon>Kiritimatiellota</taxon>
        <taxon>Kiritimatiellia</taxon>
        <taxon>Kiritimatiellales</taxon>
        <taxon>Pontiellaceae</taxon>
        <taxon>Pontiella</taxon>
    </lineage>
</organism>
<keyword evidence="2" id="KW-0378">Hydrolase</keyword>
<gene>
    <name evidence="5" type="ORF">PDESU_01823</name>
</gene>
<dbReference type="EMBL" id="CAAHFG010000001">
    <property type="protein sequence ID" value="VGO13267.1"/>
    <property type="molecule type" value="Genomic_DNA"/>
</dbReference>
<dbReference type="GO" id="GO:0004553">
    <property type="term" value="F:hydrolase activity, hydrolyzing O-glycosyl compounds"/>
    <property type="evidence" value="ECO:0007669"/>
    <property type="project" value="UniProtKB-ARBA"/>
</dbReference>
<dbReference type="Pfam" id="PF22666">
    <property type="entry name" value="Glyco_hydro_2_N2"/>
    <property type="match status" value="1"/>
</dbReference>
<evidence type="ECO:0000256" key="3">
    <source>
        <dbReference type="SAM" id="SignalP"/>
    </source>
</evidence>
<evidence type="ECO:0000256" key="2">
    <source>
        <dbReference type="ARBA" id="ARBA00022801"/>
    </source>
</evidence>
<evidence type="ECO:0000256" key="1">
    <source>
        <dbReference type="ARBA" id="ARBA00022729"/>
    </source>
</evidence>